<dbReference type="GO" id="GO:0043123">
    <property type="term" value="P:positive regulation of canonical NF-kappaB signal transduction"/>
    <property type="evidence" value="ECO:0007669"/>
    <property type="project" value="UniProtKB-ARBA"/>
</dbReference>
<dbReference type="GO" id="GO:0004672">
    <property type="term" value="F:protein kinase activity"/>
    <property type="evidence" value="ECO:0007669"/>
    <property type="project" value="InterPro"/>
</dbReference>
<name>A0A2U9BAL4_SCOMX</name>
<protein>
    <submittedName>
        <fullName evidence="6">Putative interleukin-1 receptor-associated kinase 3</fullName>
    </submittedName>
</protein>
<dbReference type="Pfam" id="PF00531">
    <property type="entry name" value="Death"/>
    <property type="match status" value="1"/>
</dbReference>
<keyword evidence="6" id="KW-0675">Receptor</keyword>
<dbReference type="Gene3D" id="1.10.510.10">
    <property type="entry name" value="Transferase(Phosphotransferase) domain 1"/>
    <property type="match status" value="1"/>
</dbReference>
<dbReference type="PANTHER" id="PTHR27001">
    <property type="entry name" value="OS01G0253100 PROTEIN"/>
    <property type="match status" value="1"/>
</dbReference>
<reference evidence="6 7" key="1">
    <citation type="submission" date="2017-12" db="EMBL/GenBank/DDBJ databases">
        <title>Integrating genomic resources of turbot (Scophthalmus maximus) in depth evaluation of genetic and physical mapping variation across individuals.</title>
        <authorList>
            <person name="Martinez P."/>
        </authorList>
    </citation>
    <scope>NUCLEOTIDE SEQUENCE [LARGE SCALE GENOMIC DNA]</scope>
</reference>
<evidence type="ECO:0000256" key="1">
    <source>
        <dbReference type="ARBA" id="ARBA00022741"/>
    </source>
</evidence>
<dbReference type="Gene3D" id="1.10.533.10">
    <property type="entry name" value="Death Domain, Fas"/>
    <property type="match status" value="1"/>
</dbReference>
<feature type="domain" description="Protein kinase" evidence="4">
    <location>
        <begin position="136"/>
        <end position="419"/>
    </location>
</feature>
<evidence type="ECO:0000259" key="4">
    <source>
        <dbReference type="PROSITE" id="PS50011"/>
    </source>
</evidence>
<feature type="domain" description="Death" evidence="5">
    <location>
        <begin position="31"/>
        <end position="96"/>
    </location>
</feature>
<dbReference type="STRING" id="52904.ENSSMAP00000003269"/>
<keyword evidence="7" id="KW-1185">Reference proteome</keyword>
<dbReference type="AlphaFoldDB" id="A0A2U9BAL4"/>
<dbReference type="EMBL" id="CP026246">
    <property type="protein sequence ID" value="AWP00988.1"/>
    <property type="molecule type" value="Genomic_DNA"/>
</dbReference>
<dbReference type="PANTHER" id="PTHR27001:SF929">
    <property type="entry name" value="INTERLEUKIN 1 RECEPTOR-ASSOCIATED KINASE 1"/>
    <property type="match status" value="1"/>
</dbReference>
<dbReference type="Gene3D" id="3.30.200.20">
    <property type="entry name" value="Phosphorylase Kinase, domain 1"/>
    <property type="match status" value="1"/>
</dbReference>
<proteinExistence type="predicted"/>
<evidence type="ECO:0000256" key="2">
    <source>
        <dbReference type="ARBA" id="ARBA00022840"/>
    </source>
</evidence>
<dbReference type="SUPFAM" id="SSF56112">
    <property type="entry name" value="Protein kinase-like (PK-like)"/>
    <property type="match status" value="1"/>
</dbReference>
<dbReference type="SUPFAM" id="SSF47986">
    <property type="entry name" value="DEATH domain"/>
    <property type="match status" value="1"/>
</dbReference>
<evidence type="ECO:0000313" key="6">
    <source>
        <dbReference type="EMBL" id="AWP00988.1"/>
    </source>
</evidence>
<feature type="region of interest" description="Disordered" evidence="3">
    <location>
        <begin position="423"/>
        <end position="468"/>
    </location>
</feature>
<dbReference type="InterPro" id="IPR011029">
    <property type="entry name" value="DEATH-like_dom_sf"/>
</dbReference>
<evidence type="ECO:0000256" key="3">
    <source>
        <dbReference type="SAM" id="MobiDB-lite"/>
    </source>
</evidence>
<dbReference type="Pfam" id="PF07714">
    <property type="entry name" value="PK_Tyr_Ser-Thr"/>
    <property type="match status" value="1"/>
</dbReference>
<keyword evidence="2" id="KW-0067">ATP-binding</keyword>
<dbReference type="GO" id="GO:0031349">
    <property type="term" value="P:positive regulation of defense response"/>
    <property type="evidence" value="ECO:0007669"/>
    <property type="project" value="UniProtKB-ARBA"/>
</dbReference>
<dbReference type="GO" id="GO:0007165">
    <property type="term" value="P:signal transduction"/>
    <property type="evidence" value="ECO:0007669"/>
    <property type="project" value="InterPro"/>
</dbReference>
<keyword evidence="6" id="KW-0418">Kinase</keyword>
<gene>
    <name evidence="6" type="ORF">SMAX5B_000871</name>
</gene>
<dbReference type="InterPro" id="IPR011009">
    <property type="entry name" value="Kinase-like_dom_sf"/>
</dbReference>
<accession>A0A2U9BAL4</accession>
<evidence type="ECO:0000313" key="7">
    <source>
        <dbReference type="Proteomes" id="UP000246464"/>
    </source>
</evidence>
<sequence>MDPHAFLYDAPPDVLEGFYRIMDTGGDTLGWRGLAVRILPTYLEVRMLERLEAAGRSPTRELLWTWAQQNSRVRDLVKVLEDMGHHRALQLFQGLPQVRQCDFMIPLCLCIPVRSSGEKQPHVITLRDVIRGTCSFHPERRIAEGHFSNVYRAQIGNATFAVKLFKQINSVSWKKLWDVFRKEMEIHHTYQHPNILDLLGCFSDKDHYCLVYPYLPNGSLFHRLHQQDGELPLSWEERLAIIKGMAKALHHLQTAQPCPVVCGNISSTNVLLDDALQPKLSDFGLARLRPHSATQYCTVTLDTSSHSNLGYLPEEYIRDGKLSASLDVYSFGMVIMETVTGRKVKEEAPQQMLLRDLLVTQVEESGGVDSCLRFLDRTAGQWPAAMAVSLLALALDCAAGRPRHRPSMENVLLALSQLLPPPRCPPADQPRSLDNGAPVNASQSPPSSVPAEQDEQRSLPGSAAPAGPCECSQSEVTYLSDTTGAHGEAEPDLYSSWPVECSCSAEAAGLACEDCRANMLTSDVTGSPQYSSMVENEAKSRLRNKLSLYDKGLIHTEELFSETGLQERVESLQLS</sequence>
<organism evidence="6 7">
    <name type="scientific">Scophthalmus maximus</name>
    <name type="common">Turbot</name>
    <name type="synonym">Psetta maxima</name>
    <dbReference type="NCBI Taxonomy" id="52904"/>
    <lineage>
        <taxon>Eukaryota</taxon>
        <taxon>Metazoa</taxon>
        <taxon>Chordata</taxon>
        <taxon>Craniata</taxon>
        <taxon>Vertebrata</taxon>
        <taxon>Euteleostomi</taxon>
        <taxon>Actinopterygii</taxon>
        <taxon>Neopterygii</taxon>
        <taxon>Teleostei</taxon>
        <taxon>Neoteleostei</taxon>
        <taxon>Acanthomorphata</taxon>
        <taxon>Carangaria</taxon>
        <taxon>Pleuronectiformes</taxon>
        <taxon>Pleuronectoidei</taxon>
        <taxon>Scophthalmidae</taxon>
        <taxon>Scophthalmus</taxon>
    </lineage>
</organism>
<dbReference type="Proteomes" id="UP000246464">
    <property type="component" value="Chromosome 4"/>
</dbReference>
<dbReference type="PROSITE" id="PS50017">
    <property type="entry name" value="DEATH_DOMAIN"/>
    <property type="match status" value="1"/>
</dbReference>
<evidence type="ECO:0000259" key="5">
    <source>
        <dbReference type="PROSITE" id="PS50017"/>
    </source>
</evidence>
<dbReference type="InterPro" id="IPR000488">
    <property type="entry name" value="Death_dom"/>
</dbReference>
<keyword evidence="6" id="KW-0808">Transferase</keyword>
<keyword evidence="1" id="KW-0547">Nucleotide-binding</keyword>
<dbReference type="InterPro" id="IPR000719">
    <property type="entry name" value="Prot_kinase_dom"/>
</dbReference>
<dbReference type="GO" id="GO:0005524">
    <property type="term" value="F:ATP binding"/>
    <property type="evidence" value="ECO:0007669"/>
    <property type="project" value="UniProtKB-KW"/>
</dbReference>
<dbReference type="InterPro" id="IPR001245">
    <property type="entry name" value="Ser-Thr/Tyr_kinase_cat_dom"/>
</dbReference>
<dbReference type="PROSITE" id="PS50011">
    <property type="entry name" value="PROTEIN_KINASE_DOM"/>
    <property type="match status" value="1"/>
</dbReference>
<dbReference type="GO" id="GO:0005886">
    <property type="term" value="C:plasma membrane"/>
    <property type="evidence" value="ECO:0007669"/>
    <property type="project" value="TreeGrafter"/>
</dbReference>